<keyword evidence="3" id="KW-1185">Reference proteome</keyword>
<gene>
    <name evidence="2" type="ORF">NCTC13765_00893</name>
</gene>
<evidence type="ECO:0000313" key="2">
    <source>
        <dbReference type="EMBL" id="SUN76403.1"/>
    </source>
</evidence>
<dbReference type="Proteomes" id="UP000254634">
    <property type="component" value="Unassembled WGS sequence"/>
</dbReference>
<organism evidence="2 3">
    <name type="scientific">Streptococcus massiliensis</name>
    <dbReference type="NCBI Taxonomy" id="313439"/>
    <lineage>
        <taxon>Bacteria</taxon>
        <taxon>Bacillati</taxon>
        <taxon>Bacillota</taxon>
        <taxon>Bacilli</taxon>
        <taxon>Lactobacillales</taxon>
        <taxon>Streptococcaceae</taxon>
        <taxon>Streptococcus</taxon>
    </lineage>
</organism>
<dbReference type="AlphaFoldDB" id="A0A380KWU9"/>
<evidence type="ECO:0000313" key="3">
    <source>
        <dbReference type="Proteomes" id="UP000254634"/>
    </source>
</evidence>
<dbReference type="NCBIfam" id="NF040982">
    <property type="entry name" value="ComGD"/>
    <property type="match status" value="1"/>
</dbReference>
<accession>A0A380KWU9</accession>
<protein>
    <submittedName>
        <fullName evidence="2">Competence protein ComYD</fullName>
    </submittedName>
</protein>
<name>A0A380KWU9_9STRE</name>
<keyword evidence="1" id="KW-0812">Transmembrane</keyword>
<reference evidence="2" key="1">
    <citation type="submission" date="2018-06" db="EMBL/GenBank/DDBJ databases">
        <authorList>
            <consortium name="Pathogen Informatics"/>
            <person name="Doyle S."/>
        </authorList>
    </citation>
    <scope>NUCLEOTIDE SEQUENCE [LARGE SCALE GENOMIC DNA]</scope>
    <source>
        <strain evidence="2">NCTC13765</strain>
    </source>
</reference>
<proteinExistence type="predicted"/>
<feature type="transmembrane region" description="Helical" evidence="1">
    <location>
        <begin position="12"/>
        <end position="35"/>
    </location>
</feature>
<keyword evidence="1" id="KW-1133">Transmembrane helix</keyword>
<dbReference type="InterPro" id="IPR016785">
    <property type="entry name" value="ComGD"/>
</dbReference>
<sequence>MQKILLKHLMLAVKAFTLLESLLVLVVTSTLLLLLSGTITSSFQTVEEHLFFLDFEHVYSESQKQSLAAYQPLELSINEKEISNGVSKIRLPKGISTSPQTLTFDKGGGNSSLGKIIFRTRTKTVAYQLYMGNGKFKKTEN</sequence>
<dbReference type="STRING" id="1123307.GCA_000380065_00687"/>
<evidence type="ECO:0000256" key="1">
    <source>
        <dbReference type="SAM" id="Phobius"/>
    </source>
</evidence>
<keyword evidence="1" id="KW-0472">Membrane</keyword>
<dbReference type="EMBL" id="UHFR01000005">
    <property type="protein sequence ID" value="SUN76403.1"/>
    <property type="molecule type" value="Genomic_DNA"/>
</dbReference>